<dbReference type="PANTHER" id="PTHR42995">
    <property type="entry name" value="ACETYL-COENZYME A CARBOXYLASE CARBOXYL TRANSFERASE SUBUNIT BETA, CHLOROPLASTIC"/>
    <property type="match status" value="1"/>
</dbReference>
<evidence type="ECO:0000256" key="1">
    <source>
        <dbReference type="ARBA" id="ARBA00022679"/>
    </source>
</evidence>
<keyword evidence="4" id="KW-0444">Lipid biosynthesis</keyword>
<dbReference type="EC" id="2.1.3.15" evidence="4"/>
<dbReference type="GO" id="GO:0016743">
    <property type="term" value="F:carboxyl- or carbamoyltransferase activity"/>
    <property type="evidence" value="ECO:0007669"/>
    <property type="project" value="UniProtKB-UniRule"/>
</dbReference>
<evidence type="ECO:0000256" key="5">
    <source>
        <dbReference type="SAM" id="MobiDB-lite"/>
    </source>
</evidence>
<accession>A0A934MI11</accession>
<dbReference type="Pfam" id="PF01039">
    <property type="entry name" value="Carboxyl_trans"/>
    <property type="match status" value="1"/>
</dbReference>
<dbReference type="HAMAP" id="MF_01395">
    <property type="entry name" value="AcetylCoA_CT_beta"/>
    <property type="match status" value="1"/>
</dbReference>
<dbReference type="EMBL" id="JAEKMH010000003">
    <property type="protein sequence ID" value="MBJ3785687.1"/>
    <property type="molecule type" value="Genomic_DNA"/>
</dbReference>
<comment type="catalytic activity">
    <reaction evidence="4">
        <text>N(6)-carboxybiotinyl-L-lysyl-[protein] + acetyl-CoA = N(6)-biotinyl-L-lysyl-[protein] + malonyl-CoA</text>
        <dbReference type="Rhea" id="RHEA:54728"/>
        <dbReference type="Rhea" id="RHEA-COMP:10505"/>
        <dbReference type="Rhea" id="RHEA-COMP:10506"/>
        <dbReference type="ChEBI" id="CHEBI:57288"/>
        <dbReference type="ChEBI" id="CHEBI:57384"/>
        <dbReference type="ChEBI" id="CHEBI:83144"/>
        <dbReference type="ChEBI" id="CHEBI:83145"/>
        <dbReference type="EC" id="2.1.3.15"/>
    </reaction>
</comment>
<dbReference type="GO" id="GO:2001295">
    <property type="term" value="P:malonyl-CoA biosynthetic process"/>
    <property type="evidence" value="ECO:0007669"/>
    <property type="project" value="UniProtKB-UniRule"/>
</dbReference>
<dbReference type="PRINTS" id="PR01070">
    <property type="entry name" value="ACCCTRFRASEB"/>
</dbReference>
<comment type="caution">
    <text evidence="7">The sequence shown here is derived from an EMBL/GenBank/DDBJ whole genome shotgun (WGS) entry which is preliminary data.</text>
</comment>
<keyword evidence="7" id="KW-0436">Ligase</keyword>
<comment type="pathway">
    <text evidence="4">Lipid metabolism; malonyl-CoA biosynthesis; malonyl-CoA from acetyl-CoA: step 1/1.</text>
</comment>
<evidence type="ECO:0000259" key="6">
    <source>
        <dbReference type="PROSITE" id="PS50980"/>
    </source>
</evidence>
<proteinExistence type="inferred from homology"/>
<evidence type="ECO:0000313" key="8">
    <source>
        <dbReference type="Proteomes" id="UP000602124"/>
    </source>
</evidence>
<dbReference type="AlphaFoldDB" id="A0A934MI11"/>
<evidence type="ECO:0000256" key="3">
    <source>
        <dbReference type="ARBA" id="ARBA00023160"/>
    </source>
</evidence>
<comment type="subunit">
    <text evidence="4">Acetyl-CoA carboxylase is a heterohexamer composed of biotin carboxyl carrier protein (AccB), biotin carboxylase (AccC) and two subunits each of ACCase subunit alpha (AccA) and ACCase subunit beta (AccD).</text>
</comment>
<gene>
    <name evidence="4" type="primary">accD</name>
    <name evidence="7" type="ORF">JEQ47_13255</name>
</gene>
<dbReference type="InterPro" id="IPR034733">
    <property type="entry name" value="AcCoA_carboxyl_beta"/>
</dbReference>
<keyword evidence="4" id="KW-0963">Cytoplasm</keyword>
<keyword evidence="2 4" id="KW-0276">Fatty acid metabolism</keyword>
<dbReference type="RefSeq" id="WP_198876920.1">
    <property type="nucleotide sequence ID" value="NZ_JAEKMH010000003.1"/>
</dbReference>
<dbReference type="PROSITE" id="PS50980">
    <property type="entry name" value="COA_CT_NTER"/>
    <property type="match status" value="1"/>
</dbReference>
<dbReference type="GO" id="GO:0005524">
    <property type="term" value="F:ATP binding"/>
    <property type="evidence" value="ECO:0007669"/>
    <property type="project" value="UniProtKB-KW"/>
</dbReference>
<dbReference type="GO" id="GO:0006633">
    <property type="term" value="P:fatty acid biosynthetic process"/>
    <property type="evidence" value="ECO:0007669"/>
    <property type="project" value="UniProtKB-KW"/>
</dbReference>
<dbReference type="InterPro" id="IPR011762">
    <property type="entry name" value="COA_CT_N"/>
</dbReference>
<evidence type="ECO:0000256" key="4">
    <source>
        <dbReference type="HAMAP-Rule" id="MF_01395"/>
    </source>
</evidence>
<keyword evidence="3 4" id="KW-0275">Fatty acid biosynthesis</keyword>
<feature type="region of interest" description="Disordered" evidence="5">
    <location>
        <begin position="308"/>
        <end position="327"/>
    </location>
</feature>
<name>A0A934MI11_9HYPH</name>
<keyword evidence="8" id="KW-1185">Reference proteome</keyword>
<comment type="similarity">
    <text evidence="4">Belongs to the AccD/PCCB family.</text>
</comment>
<dbReference type="Gene3D" id="3.90.226.10">
    <property type="entry name" value="2-enoyl-CoA Hydratase, Chain A, domain 1"/>
    <property type="match status" value="1"/>
</dbReference>
<keyword evidence="1 4" id="KW-0808">Transferase</keyword>
<evidence type="ECO:0000313" key="7">
    <source>
        <dbReference type="EMBL" id="MBJ3785687.1"/>
    </source>
</evidence>
<protein>
    <recommendedName>
        <fullName evidence="4">Acetyl-coenzyme A carboxylase carboxyl transferase subunit beta</fullName>
        <shortName evidence="4">ACCase subunit beta</shortName>
        <shortName evidence="4">Acetyl-CoA carboxylase carboxyltransferase subunit beta</shortName>
        <ecNumber evidence="4">2.1.3.15</ecNumber>
    </recommendedName>
</protein>
<keyword evidence="4" id="KW-0547">Nucleotide-binding</keyword>
<sequence>MNWIDNFVRPKIRSFLSNKRETPENLWVKDPESGEMVFYRDLEANQWVVPNSGYHMKIKPVDRLATFLDDGKYDLVPVPSAPQDPLKFRAQKRYVDQLKENRAKTGYEDAVLVATGKLYERAVTVAVQDFDFLAGSLGMAAGQGIITGLETAVRLKTPFILFVASGGARMQEGVLGLMQMPRTTVAVLRLREAGLPFFVVLTNPTTGGVTASYAMIGDVHLAEPGALIGFAGQRVIEQTIREKLPKGFQRSEYLYSHGMVDMVVHRHNLRSTIGSLAAILTNAPPNDAIAASTAKAITAQASLRDAAVAAEADDDEIDPPAAAAHAE</sequence>
<comment type="caution">
    <text evidence="4">Lacks conserved residue(s) required for the propagation of feature annotation.</text>
</comment>
<reference evidence="7" key="1">
    <citation type="submission" date="2020-12" db="EMBL/GenBank/DDBJ databases">
        <title>Devosia sp. MSA67 isolated from Mo River.</title>
        <authorList>
            <person name="Ma F."/>
            <person name="Zi Z."/>
        </authorList>
    </citation>
    <scope>NUCLEOTIDE SEQUENCE</scope>
    <source>
        <strain evidence="7">MSA67</strain>
    </source>
</reference>
<comment type="function">
    <text evidence="4">Component of the acetyl coenzyme A carboxylase (ACC) complex. Biotin carboxylase (BC) catalyzes the carboxylation of biotin on its carrier protein (BCCP) and then the CO(2) group is transferred by the transcarboxylase to acetyl-CoA to form malonyl-CoA.</text>
</comment>
<keyword evidence="4" id="KW-0067">ATP-binding</keyword>
<feature type="domain" description="CoA carboxyltransferase N-terminal" evidence="6">
    <location>
        <begin position="26"/>
        <end position="295"/>
    </location>
</feature>
<dbReference type="SUPFAM" id="SSF52096">
    <property type="entry name" value="ClpP/crotonase"/>
    <property type="match status" value="1"/>
</dbReference>
<dbReference type="Proteomes" id="UP000602124">
    <property type="component" value="Unassembled WGS sequence"/>
</dbReference>
<dbReference type="GO" id="GO:0003989">
    <property type="term" value="F:acetyl-CoA carboxylase activity"/>
    <property type="evidence" value="ECO:0007669"/>
    <property type="project" value="InterPro"/>
</dbReference>
<keyword evidence="4" id="KW-0443">Lipid metabolism</keyword>
<dbReference type="GO" id="GO:0009329">
    <property type="term" value="C:acetate CoA-transferase complex"/>
    <property type="evidence" value="ECO:0007669"/>
    <property type="project" value="TreeGrafter"/>
</dbReference>
<evidence type="ECO:0000256" key="2">
    <source>
        <dbReference type="ARBA" id="ARBA00022832"/>
    </source>
</evidence>
<organism evidence="7 8">
    <name type="scientific">Devosia sediminis</name>
    <dbReference type="NCBI Taxonomy" id="2798801"/>
    <lineage>
        <taxon>Bacteria</taxon>
        <taxon>Pseudomonadati</taxon>
        <taxon>Pseudomonadota</taxon>
        <taxon>Alphaproteobacteria</taxon>
        <taxon>Hyphomicrobiales</taxon>
        <taxon>Devosiaceae</taxon>
        <taxon>Devosia</taxon>
    </lineage>
</organism>
<comment type="subcellular location">
    <subcellularLocation>
        <location evidence="4">Cytoplasm</location>
    </subcellularLocation>
</comment>
<dbReference type="InterPro" id="IPR029045">
    <property type="entry name" value="ClpP/crotonase-like_dom_sf"/>
</dbReference>
<dbReference type="InterPro" id="IPR000438">
    <property type="entry name" value="Acetyl_CoA_COase_Trfase_b_su"/>
</dbReference>
<dbReference type="PANTHER" id="PTHR42995:SF5">
    <property type="entry name" value="ACETYL-COENZYME A CARBOXYLASE CARBOXYL TRANSFERASE SUBUNIT BETA, CHLOROPLASTIC"/>
    <property type="match status" value="1"/>
</dbReference>